<proteinExistence type="predicted"/>
<accession>A0A238X3L6</accession>
<keyword evidence="3" id="KW-1185">Reference proteome</keyword>
<keyword evidence="1" id="KW-0812">Transmembrane</keyword>
<keyword evidence="1" id="KW-1133">Transmembrane helix</keyword>
<name>A0A238X3L6_HALVU</name>
<gene>
    <name evidence="2" type="ORF">SAMN06264855_1136</name>
</gene>
<organism evidence="2 3">
    <name type="scientific">Halorubrum vacuolatum</name>
    <name type="common">Natronobacterium vacuolatum</name>
    <dbReference type="NCBI Taxonomy" id="63740"/>
    <lineage>
        <taxon>Archaea</taxon>
        <taxon>Methanobacteriati</taxon>
        <taxon>Methanobacteriota</taxon>
        <taxon>Stenosarchaea group</taxon>
        <taxon>Halobacteria</taxon>
        <taxon>Halobacteriales</taxon>
        <taxon>Haloferacaceae</taxon>
        <taxon>Halorubrum</taxon>
    </lineage>
</organism>
<dbReference type="Proteomes" id="UP000198397">
    <property type="component" value="Unassembled WGS sequence"/>
</dbReference>
<evidence type="ECO:0000313" key="2">
    <source>
        <dbReference type="EMBL" id="SNR53168.1"/>
    </source>
</evidence>
<reference evidence="2 3" key="1">
    <citation type="submission" date="2017-06" db="EMBL/GenBank/DDBJ databases">
        <authorList>
            <person name="Kim H.J."/>
            <person name="Triplett B.A."/>
        </authorList>
    </citation>
    <scope>NUCLEOTIDE SEQUENCE [LARGE SCALE GENOMIC DNA]</scope>
    <source>
        <strain evidence="2 3">DSM 8800</strain>
    </source>
</reference>
<feature type="transmembrane region" description="Helical" evidence="1">
    <location>
        <begin position="69"/>
        <end position="93"/>
    </location>
</feature>
<keyword evidence="1" id="KW-0472">Membrane</keyword>
<protein>
    <submittedName>
        <fullName evidence="2">Uncharacterized protein</fullName>
    </submittedName>
</protein>
<sequence length="162" mass="17936">MKSLSHFMRQLLVFVFVGIFALLSVLQLMERGAIPWISITGIGVIIAILAGPVVWLLRDHYSEQHRERLALVAFGVVMIAAPITLGLALAFGVPSYVPPFQALIVGGFIGFVVAFITEHTVVPRGYELLNKRNVPHAEILLTTNAVRLRRTVFDLCRVLYVA</sequence>
<evidence type="ECO:0000256" key="1">
    <source>
        <dbReference type="SAM" id="Phobius"/>
    </source>
</evidence>
<dbReference type="RefSeq" id="WP_089385255.1">
    <property type="nucleotide sequence ID" value="NZ_FZNQ01000013.1"/>
</dbReference>
<feature type="transmembrane region" description="Helical" evidence="1">
    <location>
        <begin position="35"/>
        <end position="57"/>
    </location>
</feature>
<dbReference type="AlphaFoldDB" id="A0A238X3L6"/>
<dbReference type="EMBL" id="FZNQ01000013">
    <property type="protein sequence ID" value="SNR53168.1"/>
    <property type="molecule type" value="Genomic_DNA"/>
</dbReference>
<feature type="transmembrane region" description="Helical" evidence="1">
    <location>
        <begin position="99"/>
        <end position="122"/>
    </location>
</feature>
<evidence type="ECO:0000313" key="3">
    <source>
        <dbReference type="Proteomes" id="UP000198397"/>
    </source>
</evidence>
<feature type="transmembrane region" description="Helical" evidence="1">
    <location>
        <begin position="12"/>
        <end position="29"/>
    </location>
</feature>